<dbReference type="EMBL" id="UINC01003199">
    <property type="protein sequence ID" value="SVA04211.1"/>
    <property type="molecule type" value="Genomic_DNA"/>
</dbReference>
<gene>
    <name evidence="1" type="ORF">METZ01_LOCUS57065</name>
</gene>
<name>A0A381SLJ6_9ZZZZ</name>
<protein>
    <submittedName>
        <fullName evidence="1">Uncharacterized protein</fullName>
    </submittedName>
</protein>
<accession>A0A381SLJ6</accession>
<proteinExistence type="predicted"/>
<evidence type="ECO:0000313" key="1">
    <source>
        <dbReference type="EMBL" id="SVA04211.1"/>
    </source>
</evidence>
<dbReference type="AlphaFoldDB" id="A0A381SLJ6"/>
<organism evidence="1">
    <name type="scientific">marine metagenome</name>
    <dbReference type="NCBI Taxonomy" id="408172"/>
    <lineage>
        <taxon>unclassified sequences</taxon>
        <taxon>metagenomes</taxon>
        <taxon>ecological metagenomes</taxon>
    </lineage>
</organism>
<reference evidence="1" key="1">
    <citation type="submission" date="2018-05" db="EMBL/GenBank/DDBJ databases">
        <authorList>
            <person name="Lanie J.A."/>
            <person name="Ng W.-L."/>
            <person name="Kazmierczak K.M."/>
            <person name="Andrzejewski T.M."/>
            <person name="Davidsen T.M."/>
            <person name="Wayne K.J."/>
            <person name="Tettelin H."/>
            <person name="Glass J.I."/>
            <person name="Rusch D."/>
            <person name="Podicherti R."/>
            <person name="Tsui H.-C.T."/>
            <person name="Winkler M.E."/>
        </authorList>
    </citation>
    <scope>NUCLEOTIDE SEQUENCE</scope>
</reference>
<sequence length="218" mass="26072">MDNKLLNLLPIKSKFQTNSNSNYDRFNNYCFQICDIIDKKNIKLDIGEEKYIKILGYLHSKKWEKVIQNNCKHFFYNDLQLIVNEYGDQWCKKDKIFSYNTLQNNNDRGNDIRVSLYRTNKIPIDLFPPITTYHDIRKIVKTRFIRDNVSFEVLVVGHRDKYLSYEIKIYGNIQSSNVIEQFIDFYKEFYKNSPENLDLIRSITLDNFDISKLSISIT</sequence>